<evidence type="ECO:0000313" key="4">
    <source>
        <dbReference type="Proteomes" id="UP000251800"/>
    </source>
</evidence>
<protein>
    <submittedName>
        <fullName evidence="3">DUF1778 domain-containing protein</fullName>
    </submittedName>
</protein>
<dbReference type="AlphaFoldDB" id="A0A383XQB7"/>
<gene>
    <name evidence="3" type="ORF">DEH80_15245</name>
</gene>
<keyword evidence="4" id="KW-1185">Reference proteome</keyword>
<proteinExistence type="inferred from homology"/>
<dbReference type="Pfam" id="PF08681">
    <property type="entry name" value="TacA1"/>
    <property type="match status" value="1"/>
</dbReference>
<organism evidence="3 4">
    <name type="scientific">Abyssibacter profundi</name>
    <dbReference type="NCBI Taxonomy" id="2182787"/>
    <lineage>
        <taxon>Bacteria</taxon>
        <taxon>Pseudomonadati</taxon>
        <taxon>Pseudomonadota</taxon>
        <taxon>Gammaproteobacteria</taxon>
        <taxon>Chromatiales</taxon>
        <taxon>Oceanococcaceae</taxon>
        <taxon>Abyssibacter</taxon>
    </lineage>
</organism>
<evidence type="ECO:0000256" key="1">
    <source>
        <dbReference type="ARBA" id="ARBA00022649"/>
    </source>
</evidence>
<dbReference type="Proteomes" id="UP000251800">
    <property type="component" value="Unassembled WGS sequence"/>
</dbReference>
<dbReference type="Gene3D" id="1.20.5.780">
    <property type="entry name" value="Single helix bin"/>
    <property type="match status" value="1"/>
</dbReference>
<dbReference type="InterPro" id="IPR014795">
    <property type="entry name" value="TacA_1-like"/>
</dbReference>
<sequence>MPTADERIEFRVKAEDKALLARAAMLEHAKLPQFVLGPALKRARKIVAEADRIVTTEQGYREVLDALANPPKPTKALVDAMREYRETGIQWG</sequence>
<evidence type="ECO:0000256" key="2">
    <source>
        <dbReference type="ARBA" id="ARBA00049988"/>
    </source>
</evidence>
<dbReference type="GO" id="GO:0006355">
    <property type="term" value="P:regulation of DNA-templated transcription"/>
    <property type="evidence" value="ECO:0007669"/>
    <property type="project" value="InterPro"/>
</dbReference>
<dbReference type="RefSeq" id="WP_109721384.1">
    <property type="nucleotide sequence ID" value="NZ_QEQK01000017.1"/>
</dbReference>
<accession>A0A383XQB7</accession>
<comment type="similarity">
    <text evidence="2">Belongs to the TacA antitoxin family.</text>
</comment>
<evidence type="ECO:0000313" key="3">
    <source>
        <dbReference type="EMBL" id="PWN54821.1"/>
    </source>
</evidence>
<dbReference type="PANTHER" id="PTHR35401">
    <property type="entry name" value="COPG FAMILY HELIX-TURN-HELIX PROTEIN-RELATED-RELATED"/>
    <property type="match status" value="1"/>
</dbReference>
<dbReference type="SUPFAM" id="SSF47598">
    <property type="entry name" value="Ribbon-helix-helix"/>
    <property type="match status" value="1"/>
</dbReference>
<comment type="caution">
    <text evidence="3">The sequence shown here is derived from an EMBL/GenBank/DDBJ whole genome shotgun (WGS) entry which is preliminary data.</text>
</comment>
<dbReference type="PANTHER" id="PTHR35401:SF2">
    <property type="entry name" value="ABC-TYPE TRANSPORT SYSTEM"/>
    <property type="match status" value="1"/>
</dbReference>
<dbReference type="EMBL" id="QEQK01000017">
    <property type="protein sequence ID" value="PWN54821.1"/>
    <property type="molecule type" value="Genomic_DNA"/>
</dbReference>
<name>A0A383XQB7_9GAMM</name>
<dbReference type="OrthoDB" id="6460605at2"/>
<keyword evidence="1" id="KW-1277">Toxin-antitoxin system</keyword>
<dbReference type="InterPro" id="IPR010985">
    <property type="entry name" value="Ribbon_hlx_hlx"/>
</dbReference>
<reference evidence="3 4" key="1">
    <citation type="submission" date="2018-05" db="EMBL/GenBank/DDBJ databases">
        <title>Abyssibacter profundi OUC007T gen. nov., sp. nov, a marine bacterium isolated from seawater of the Mariana Trench.</title>
        <authorList>
            <person name="Zhou S."/>
        </authorList>
    </citation>
    <scope>NUCLEOTIDE SEQUENCE [LARGE SCALE GENOMIC DNA]</scope>
    <source>
        <strain evidence="3 4">OUC007</strain>
    </source>
</reference>